<reference evidence="1 2" key="1">
    <citation type="submission" date="2014-08" db="EMBL/GenBank/DDBJ databases">
        <title>Clostridium innocuum, an unnegligible vancomycin-resistant pathogen causing extra-intestinal infections.</title>
        <authorList>
            <person name="Feng Y."/>
            <person name="Chiu C.-H."/>
        </authorList>
    </citation>
    <scope>NUCLEOTIDE SEQUENCE [LARGE SCALE GENOMIC DNA]</scope>
    <source>
        <strain evidence="1 2">AN88</strain>
    </source>
</reference>
<organism evidence="1 2">
    <name type="scientific">Clostridium innocuum</name>
    <dbReference type="NCBI Taxonomy" id="1522"/>
    <lineage>
        <taxon>Bacteria</taxon>
        <taxon>Bacillati</taxon>
        <taxon>Bacillota</taxon>
        <taxon>Clostridia</taxon>
        <taxon>Eubacteriales</taxon>
        <taxon>Clostridiaceae</taxon>
        <taxon>Clostridium</taxon>
    </lineage>
</organism>
<dbReference type="SUPFAM" id="SSF56784">
    <property type="entry name" value="HAD-like"/>
    <property type="match status" value="1"/>
</dbReference>
<dbReference type="PANTHER" id="PTHR10000:SF25">
    <property type="entry name" value="PHOSPHATASE YKRA-RELATED"/>
    <property type="match status" value="1"/>
</dbReference>
<dbReference type="GO" id="GO:0016791">
    <property type="term" value="F:phosphatase activity"/>
    <property type="evidence" value="ECO:0007669"/>
    <property type="project" value="TreeGrafter"/>
</dbReference>
<dbReference type="EMBL" id="JQIF01000044">
    <property type="protein sequence ID" value="KGJ53170.1"/>
    <property type="molecule type" value="Genomic_DNA"/>
</dbReference>
<dbReference type="Proteomes" id="UP000030008">
    <property type="component" value="Unassembled WGS sequence"/>
</dbReference>
<accession>A0A099I623</accession>
<protein>
    <submittedName>
        <fullName evidence="1">Hydrolase</fullName>
    </submittedName>
</protein>
<evidence type="ECO:0000313" key="1">
    <source>
        <dbReference type="EMBL" id="KGJ53170.1"/>
    </source>
</evidence>
<dbReference type="PANTHER" id="PTHR10000">
    <property type="entry name" value="PHOSPHOSERINE PHOSPHATASE"/>
    <property type="match status" value="1"/>
</dbReference>
<evidence type="ECO:0000313" key="2">
    <source>
        <dbReference type="Proteomes" id="UP000030008"/>
    </source>
</evidence>
<sequence>MDIIPANGGKGLGVKKVLDYVPFTKEEAIAFGDGTNDIEMLQAVGTAIAMDNASQDVKAVADVICGSVREEDIYRYCKENHLI</sequence>
<dbReference type="InterPro" id="IPR023214">
    <property type="entry name" value="HAD_sf"/>
</dbReference>
<dbReference type="GO" id="GO:0000287">
    <property type="term" value="F:magnesium ion binding"/>
    <property type="evidence" value="ECO:0007669"/>
    <property type="project" value="TreeGrafter"/>
</dbReference>
<dbReference type="Gene3D" id="3.40.50.1000">
    <property type="entry name" value="HAD superfamily/HAD-like"/>
    <property type="match status" value="1"/>
</dbReference>
<dbReference type="RefSeq" id="WP_044905365.1">
    <property type="nucleotide sequence ID" value="NZ_JQIF01000044.1"/>
</dbReference>
<proteinExistence type="predicted"/>
<dbReference type="AlphaFoldDB" id="A0A099I623"/>
<comment type="caution">
    <text evidence="1">The sequence shown here is derived from an EMBL/GenBank/DDBJ whole genome shotgun (WGS) entry which is preliminary data.</text>
</comment>
<gene>
    <name evidence="1" type="ORF">CIAN88_10520</name>
</gene>
<name>A0A099I623_CLOIN</name>
<dbReference type="Pfam" id="PF08282">
    <property type="entry name" value="Hydrolase_3"/>
    <property type="match status" value="1"/>
</dbReference>
<dbReference type="GO" id="GO:0005829">
    <property type="term" value="C:cytosol"/>
    <property type="evidence" value="ECO:0007669"/>
    <property type="project" value="TreeGrafter"/>
</dbReference>
<keyword evidence="1" id="KW-0378">Hydrolase</keyword>
<dbReference type="InterPro" id="IPR036412">
    <property type="entry name" value="HAD-like_sf"/>
</dbReference>